<dbReference type="InterPro" id="IPR039719">
    <property type="entry name" value="FBXO28"/>
</dbReference>
<name>A0A0T6B298_9SCAR</name>
<reference evidence="4 5" key="1">
    <citation type="submission" date="2015-09" db="EMBL/GenBank/DDBJ databases">
        <title>Draft genome of the scarab beetle Oryctes borbonicus.</title>
        <authorList>
            <person name="Meyer J.M."/>
            <person name="Markov G.V."/>
            <person name="Baskaran P."/>
            <person name="Herrmann M."/>
            <person name="Sommer R.J."/>
            <person name="Roedelsperger C."/>
        </authorList>
    </citation>
    <scope>NUCLEOTIDE SEQUENCE [LARGE SCALE GENOMIC DNA]</scope>
    <source>
        <strain evidence="4">OB123</strain>
        <tissue evidence="4">Whole animal</tissue>
    </source>
</reference>
<dbReference type="Proteomes" id="UP000051574">
    <property type="component" value="Unassembled WGS sequence"/>
</dbReference>
<evidence type="ECO:0000313" key="4">
    <source>
        <dbReference type="EMBL" id="KRT80967.1"/>
    </source>
</evidence>
<feature type="coiled-coil region" evidence="1">
    <location>
        <begin position="238"/>
        <end position="279"/>
    </location>
</feature>
<dbReference type="InterPro" id="IPR036047">
    <property type="entry name" value="F-box-like_dom_sf"/>
</dbReference>
<evidence type="ECO:0000313" key="5">
    <source>
        <dbReference type="Proteomes" id="UP000051574"/>
    </source>
</evidence>
<keyword evidence="5" id="KW-1185">Reference proteome</keyword>
<evidence type="ECO:0000256" key="1">
    <source>
        <dbReference type="SAM" id="Coils"/>
    </source>
</evidence>
<accession>A0A0T6B298</accession>
<dbReference type="AlphaFoldDB" id="A0A0T6B298"/>
<dbReference type="PANTHER" id="PTHR13252:SF9">
    <property type="entry name" value="F-BOX ONLY PROTEIN 28"/>
    <property type="match status" value="1"/>
</dbReference>
<dbReference type="InterPro" id="IPR001810">
    <property type="entry name" value="F-box_dom"/>
</dbReference>
<dbReference type="GO" id="GO:0000209">
    <property type="term" value="P:protein polyubiquitination"/>
    <property type="evidence" value="ECO:0007669"/>
    <property type="project" value="TreeGrafter"/>
</dbReference>
<keyword evidence="1" id="KW-0175">Coiled coil</keyword>
<feature type="region of interest" description="Disordered" evidence="2">
    <location>
        <begin position="372"/>
        <end position="391"/>
    </location>
</feature>
<dbReference type="EMBL" id="LJIG01016316">
    <property type="protein sequence ID" value="KRT80967.1"/>
    <property type="molecule type" value="Genomic_DNA"/>
</dbReference>
<dbReference type="PROSITE" id="PS50181">
    <property type="entry name" value="FBOX"/>
    <property type="match status" value="1"/>
</dbReference>
<feature type="compositionally biased region" description="Basic and acidic residues" evidence="2">
    <location>
        <begin position="372"/>
        <end position="381"/>
    </location>
</feature>
<gene>
    <name evidence="4" type="ORF">AMK59_5205</name>
</gene>
<organism evidence="4 5">
    <name type="scientific">Oryctes borbonicus</name>
    <dbReference type="NCBI Taxonomy" id="1629725"/>
    <lineage>
        <taxon>Eukaryota</taxon>
        <taxon>Metazoa</taxon>
        <taxon>Ecdysozoa</taxon>
        <taxon>Arthropoda</taxon>
        <taxon>Hexapoda</taxon>
        <taxon>Insecta</taxon>
        <taxon>Pterygota</taxon>
        <taxon>Neoptera</taxon>
        <taxon>Endopterygota</taxon>
        <taxon>Coleoptera</taxon>
        <taxon>Polyphaga</taxon>
        <taxon>Scarabaeiformia</taxon>
        <taxon>Scarabaeidae</taxon>
        <taxon>Dynastinae</taxon>
        <taxon>Oryctes</taxon>
    </lineage>
</organism>
<evidence type="ECO:0000259" key="3">
    <source>
        <dbReference type="PROSITE" id="PS50181"/>
    </source>
</evidence>
<dbReference type="OrthoDB" id="5860767at2759"/>
<sequence length="426" mass="49131">MSIGPYILLLPDVALEKIFSFLTYDEIAKNREVCKRFNEIGSTLLSRGFIQAEKRHSSIYKKMKALLPRRESERRNHPLANHCDILSALETRMSMLNMTFSKYIDTNLCCFIPGKVIDEIERVLRVIQSKGPPPRTHELLLELRDISSMAMEYFEEQILPNLKRQMEQPPMIPLLPPTSSKGSKYVLVDCILAEEVSKMRKQNRHQKIQLAMFTTKLNKIERKVKRQGLKLKTQAIKIHEQERKIQEQSSKIQEQETTIADLRKHIDEWEQKFADLTIEVRVKDDHKSKTNHASQIVSNLLPPPSKYHLPNIKPRRAQVLPKAISVIHAELERKRKCTSPFEVPNKIARGMSSNEQRANIQYSSAGLRSIKDDHRQQEGEGPKLAPLSKSKSDIGRFTSSVIGTLLTNPITCIKSRKRKMEEVELE</sequence>
<comment type="caution">
    <text evidence="4">The sequence shown here is derived from an EMBL/GenBank/DDBJ whole genome shotgun (WGS) entry which is preliminary data.</text>
</comment>
<proteinExistence type="predicted"/>
<dbReference type="CDD" id="cd22100">
    <property type="entry name" value="F-box_FBXO28"/>
    <property type="match status" value="1"/>
</dbReference>
<evidence type="ECO:0000256" key="2">
    <source>
        <dbReference type="SAM" id="MobiDB-lite"/>
    </source>
</evidence>
<protein>
    <recommendedName>
        <fullName evidence="3">F-box domain-containing protein</fullName>
    </recommendedName>
</protein>
<dbReference type="PANTHER" id="PTHR13252">
    <property type="entry name" value="F-BOX ONLY PROTEIN 28"/>
    <property type="match status" value="1"/>
</dbReference>
<feature type="domain" description="F-box" evidence="3">
    <location>
        <begin position="4"/>
        <end position="63"/>
    </location>
</feature>
<dbReference type="SUPFAM" id="SSF81383">
    <property type="entry name" value="F-box domain"/>
    <property type="match status" value="1"/>
</dbReference>
<dbReference type="Pfam" id="PF00646">
    <property type="entry name" value="F-box"/>
    <property type="match status" value="1"/>
</dbReference>